<accession>A0A6A7ADJ5</accession>
<reference evidence="1" key="1">
    <citation type="journal article" date="2020" name="Stud. Mycol.">
        <title>101 Dothideomycetes genomes: a test case for predicting lifestyles and emergence of pathogens.</title>
        <authorList>
            <person name="Haridas S."/>
            <person name="Albert R."/>
            <person name="Binder M."/>
            <person name="Bloem J."/>
            <person name="Labutti K."/>
            <person name="Salamov A."/>
            <person name="Andreopoulos B."/>
            <person name="Baker S."/>
            <person name="Barry K."/>
            <person name="Bills G."/>
            <person name="Bluhm B."/>
            <person name="Cannon C."/>
            <person name="Castanera R."/>
            <person name="Culley D."/>
            <person name="Daum C."/>
            <person name="Ezra D."/>
            <person name="Gonzalez J."/>
            <person name="Henrissat B."/>
            <person name="Kuo A."/>
            <person name="Liang C."/>
            <person name="Lipzen A."/>
            <person name="Lutzoni F."/>
            <person name="Magnuson J."/>
            <person name="Mondo S."/>
            <person name="Nolan M."/>
            <person name="Ohm R."/>
            <person name="Pangilinan J."/>
            <person name="Park H.-J."/>
            <person name="Ramirez L."/>
            <person name="Alfaro M."/>
            <person name="Sun H."/>
            <person name="Tritt A."/>
            <person name="Yoshinaga Y."/>
            <person name="Zwiers L.-H."/>
            <person name="Turgeon B."/>
            <person name="Goodwin S."/>
            <person name="Spatafora J."/>
            <person name="Crous P."/>
            <person name="Grigoriev I."/>
        </authorList>
    </citation>
    <scope>NUCLEOTIDE SEQUENCE</scope>
    <source>
        <strain evidence="1">CBS 113818</strain>
    </source>
</reference>
<evidence type="ECO:0000313" key="2">
    <source>
        <dbReference type="Proteomes" id="UP000799424"/>
    </source>
</evidence>
<dbReference type="Proteomes" id="UP000799424">
    <property type="component" value="Unassembled WGS sequence"/>
</dbReference>
<organism evidence="1 2">
    <name type="scientific">Ophiobolus disseminans</name>
    <dbReference type="NCBI Taxonomy" id="1469910"/>
    <lineage>
        <taxon>Eukaryota</taxon>
        <taxon>Fungi</taxon>
        <taxon>Dikarya</taxon>
        <taxon>Ascomycota</taxon>
        <taxon>Pezizomycotina</taxon>
        <taxon>Dothideomycetes</taxon>
        <taxon>Pleosporomycetidae</taxon>
        <taxon>Pleosporales</taxon>
        <taxon>Pleosporineae</taxon>
        <taxon>Phaeosphaeriaceae</taxon>
        <taxon>Ophiobolus</taxon>
    </lineage>
</organism>
<name>A0A6A7ADJ5_9PLEO</name>
<keyword evidence="2" id="KW-1185">Reference proteome</keyword>
<protein>
    <submittedName>
        <fullName evidence="1">Uncharacterized protein</fullName>
    </submittedName>
</protein>
<dbReference type="EMBL" id="MU006218">
    <property type="protein sequence ID" value="KAF2831223.1"/>
    <property type="molecule type" value="Genomic_DNA"/>
</dbReference>
<dbReference type="AlphaFoldDB" id="A0A6A7ADJ5"/>
<gene>
    <name evidence="1" type="ORF">CC86DRAFT_136582</name>
</gene>
<proteinExistence type="predicted"/>
<evidence type="ECO:0000313" key="1">
    <source>
        <dbReference type="EMBL" id="KAF2831223.1"/>
    </source>
</evidence>
<sequence length="138" mass="15189">MKAVLGHLLHWLQQLHCPACKGVIMCLGRRHSAGCSPVTDVRPFALAAAPGSSYCTKPPRVMHSVAAGLARCNVRLVIRTTVFHLFHGLLLPNSPLTELKPLGWLRTGTKNWDMVGRLSFYSCSHSCPHDDICYTSQP</sequence>